<organism evidence="7 8">
    <name type="scientific">Metapseudomonas resinovorans NBRC 106553</name>
    <dbReference type="NCBI Taxonomy" id="1245471"/>
    <lineage>
        <taxon>Bacteria</taxon>
        <taxon>Pseudomonadati</taxon>
        <taxon>Pseudomonadota</taxon>
        <taxon>Gammaproteobacteria</taxon>
        <taxon>Pseudomonadales</taxon>
        <taxon>Pseudomonadaceae</taxon>
        <taxon>Metapseudomonas</taxon>
    </lineage>
</organism>
<evidence type="ECO:0000256" key="4">
    <source>
        <dbReference type="ARBA" id="ARBA00023002"/>
    </source>
</evidence>
<dbReference type="OrthoDB" id="9810935at2"/>
<dbReference type="AlphaFoldDB" id="S6ATR2"/>
<accession>S6ATR2</accession>
<gene>
    <name evidence="7" type="ORF">PCA10_37660</name>
</gene>
<dbReference type="NCBIfam" id="NF006133">
    <property type="entry name" value="PRK08278.1"/>
    <property type="match status" value="1"/>
</dbReference>
<dbReference type="InterPro" id="IPR020904">
    <property type="entry name" value="Sc_DH/Rdtase_CS"/>
</dbReference>
<comment type="subcellular location">
    <subcellularLocation>
        <location evidence="1">Peroxisome</location>
    </subcellularLocation>
</comment>
<dbReference type="PANTHER" id="PTHR42808:SF3">
    <property type="entry name" value="HYDROXYSTEROID DEHYDROGENASE-LIKE PROTEIN 2"/>
    <property type="match status" value="1"/>
</dbReference>
<dbReference type="PANTHER" id="PTHR42808">
    <property type="entry name" value="HYDROXYSTEROID DEHYDROGENASE-LIKE PROTEIN 2"/>
    <property type="match status" value="1"/>
</dbReference>
<evidence type="ECO:0000256" key="1">
    <source>
        <dbReference type="ARBA" id="ARBA00004275"/>
    </source>
</evidence>
<dbReference type="STRING" id="1245471.PCA10_37660"/>
<dbReference type="Gene3D" id="3.40.50.720">
    <property type="entry name" value="NAD(P)-binding Rossmann-like Domain"/>
    <property type="match status" value="1"/>
</dbReference>
<dbReference type="EMBL" id="AP013068">
    <property type="protein sequence ID" value="BAN49498.1"/>
    <property type="molecule type" value="Genomic_DNA"/>
</dbReference>
<dbReference type="SUPFAM" id="SSF51735">
    <property type="entry name" value="NAD(P)-binding Rossmann-fold domains"/>
    <property type="match status" value="1"/>
</dbReference>
<keyword evidence="4" id="KW-0560">Oxidoreductase</keyword>
<dbReference type="Pfam" id="PF00106">
    <property type="entry name" value="adh_short"/>
    <property type="match status" value="1"/>
</dbReference>
<protein>
    <submittedName>
        <fullName evidence="7">Putative oxidoreductase</fullName>
    </submittedName>
</protein>
<dbReference type="PROSITE" id="PS00061">
    <property type="entry name" value="ADH_SHORT"/>
    <property type="match status" value="1"/>
</dbReference>
<evidence type="ECO:0000256" key="5">
    <source>
        <dbReference type="ARBA" id="ARBA00023140"/>
    </source>
</evidence>
<evidence type="ECO:0000256" key="2">
    <source>
        <dbReference type="ARBA" id="ARBA00006484"/>
    </source>
</evidence>
<evidence type="ECO:0000256" key="3">
    <source>
        <dbReference type="ARBA" id="ARBA00022857"/>
    </source>
</evidence>
<comment type="similarity">
    <text evidence="2 6">Belongs to the short-chain dehydrogenases/reductases (SDR) family.</text>
</comment>
<dbReference type="KEGG" id="pre:PCA10_37660"/>
<keyword evidence="5" id="KW-0576">Peroxisome</keyword>
<dbReference type="InterPro" id="IPR002347">
    <property type="entry name" value="SDR_fam"/>
</dbReference>
<dbReference type="InterPro" id="IPR036291">
    <property type="entry name" value="NAD(P)-bd_dom_sf"/>
</dbReference>
<evidence type="ECO:0000313" key="8">
    <source>
        <dbReference type="Proteomes" id="UP000015503"/>
    </source>
</evidence>
<dbReference type="GO" id="GO:0016491">
    <property type="term" value="F:oxidoreductase activity"/>
    <property type="evidence" value="ECO:0007669"/>
    <property type="project" value="UniProtKB-KW"/>
</dbReference>
<sequence length="274" mass="29595">MSLSGKTLFITGASRGIGREIALRAAADGANIVIAAKSAEPHPKLPGTIFSVAEEVETAGGKALALQLDVRDENAVREAMAQAAAHFGGIDILVNNAGAIRLTGVEHLEPKRFDLMYQINTRAVMVGSQAALPYLKQSASGHILNLSPPLNLAPKWFAQHGPYTVTKYGMSMLTLGMSEEFKRYGISVNSLWPQTMIATAAIEFELGSRDAFKRARTPAIMADAAHAILVSEGRSITGRLLIDEELLREQGQTEFEQYRYDPQGGSLVPDLFLD</sequence>
<dbReference type="Proteomes" id="UP000015503">
    <property type="component" value="Chromosome"/>
</dbReference>
<evidence type="ECO:0000313" key="7">
    <source>
        <dbReference type="EMBL" id="BAN49498.1"/>
    </source>
</evidence>
<name>S6ATR2_METRE</name>
<dbReference type="PATRIC" id="fig|1245471.3.peg.3804"/>
<proteinExistence type="inferred from homology"/>
<dbReference type="InterPro" id="IPR051935">
    <property type="entry name" value="HSDL2"/>
</dbReference>
<dbReference type="RefSeq" id="WP_016493636.1">
    <property type="nucleotide sequence ID" value="NC_021499.1"/>
</dbReference>
<keyword evidence="3" id="KW-0521">NADP</keyword>
<dbReference type="PRINTS" id="PR00080">
    <property type="entry name" value="SDRFAMILY"/>
</dbReference>
<dbReference type="PRINTS" id="PR00081">
    <property type="entry name" value="GDHRDH"/>
</dbReference>
<keyword evidence="8" id="KW-1185">Reference proteome</keyword>
<dbReference type="FunFam" id="3.40.50.720:FF:000301">
    <property type="entry name" value="Hydroxysteroid dehydrogenase like 2"/>
    <property type="match status" value="1"/>
</dbReference>
<dbReference type="eggNOG" id="COG1028">
    <property type="taxonomic scope" value="Bacteria"/>
</dbReference>
<reference evidence="7 8" key="1">
    <citation type="journal article" date="2013" name="Genome Announc.">
        <title>Complete Genome Sequence of the Carbazole Degrader Pseudomonas resinovorans Strain CA10 (NBRC 106553).</title>
        <authorList>
            <person name="Shintani M."/>
            <person name="Hosoyama A."/>
            <person name="Ohji S."/>
            <person name="Tsuchikane K."/>
            <person name="Takarada H."/>
            <person name="Yamazoe A."/>
            <person name="Fujita N."/>
            <person name="Nojiri H."/>
        </authorList>
    </citation>
    <scope>NUCLEOTIDE SEQUENCE [LARGE SCALE GENOMIC DNA]</scope>
    <source>
        <strain evidence="7 8">NBRC 106553</strain>
    </source>
</reference>
<evidence type="ECO:0000256" key="6">
    <source>
        <dbReference type="RuleBase" id="RU000363"/>
    </source>
</evidence>
<dbReference type="HOGENOM" id="CLU_010194_2_2_6"/>